<proteinExistence type="predicted"/>
<dbReference type="SMART" id="SM01101">
    <property type="entry name" value="CRISPR_assoc"/>
    <property type="match status" value="1"/>
</dbReference>
<protein>
    <submittedName>
        <fullName evidence="1">CRISPR-associated protein</fullName>
    </submittedName>
</protein>
<dbReference type="SUPFAM" id="SSF117987">
    <property type="entry name" value="CRISPR-associated protein"/>
    <property type="match status" value="1"/>
</dbReference>
<reference evidence="1 2" key="1">
    <citation type="submission" date="2016-06" db="EMBL/GenBank/DDBJ databases">
        <title>Acetobacter pasteurianus NBRC 3278 whole genome sequencing project.</title>
        <authorList>
            <person name="Matsutani M."/>
            <person name="Shiwa Y."/>
            <person name="Okamoto-Kainuma A."/>
            <person name="Ishikawa M."/>
            <person name="Koizumi Y."/>
            <person name="Yoshikawa H."/>
            <person name="Yakushi T."/>
            <person name="Matsushita K."/>
        </authorList>
    </citation>
    <scope>NUCLEOTIDE SEQUENCE [LARGE SCALE GENOMIC DNA]</scope>
    <source>
        <strain evidence="1 2">NBRC 3278</strain>
    </source>
</reference>
<dbReference type="InterPro" id="IPR010179">
    <property type="entry name" value="CRISPR-assoc_prot_Cse3"/>
</dbReference>
<organism evidence="1 2">
    <name type="scientific">Acetobacter pasteurianus NBRC 3278</name>
    <dbReference type="NCBI Taxonomy" id="1226660"/>
    <lineage>
        <taxon>Bacteria</taxon>
        <taxon>Pseudomonadati</taxon>
        <taxon>Pseudomonadota</taxon>
        <taxon>Alphaproteobacteria</taxon>
        <taxon>Acetobacterales</taxon>
        <taxon>Acetobacteraceae</taxon>
        <taxon>Acetobacter</taxon>
    </lineage>
</organism>
<dbReference type="Pfam" id="PF08798">
    <property type="entry name" value="CRISPR_assoc"/>
    <property type="match status" value="1"/>
</dbReference>
<dbReference type="Gene3D" id="3.30.70.1210">
    <property type="entry name" value="Crispr-associated protein, domain 2"/>
    <property type="match status" value="1"/>
</dbReference>
<dbReference type="Gene3D" id="3.30.70.1200">
    <property type="entry name" value="Crispr-associated protein, domain 1"/>
    <property type="match status" value="1"/>
</dbReference>
<dbReference type="AlphaFoldDB" id="A0A401X751"/>
<dbReference type="EMBL" id="BDEV01000122">
    <property type="protein sequence ID" value="GCD63765.1"/>
    <property type="molecule type" value="Genomic_DNA"/>
</dbReference>
<comment type="caution">
    <text evidence="1">The sequence shown here is derived from an EMBL/GenBank/DDBJ whole genome shotgun (WGS) entry which is preliminary data.</text>
</comment>
<evidence type="ECO:0000313" key="2">
    <source>
        <dbReference type="Proteomes" id="UP000287385"/>
    </source>
</evidence>
<name>A0A401X751_ACEPA</name>
<accession>A0A401X751</accession>
<dbReference type="RefSeq" id="WP_124297476.1">
    <property type="nucleotide sequence ID" value="NZ_BDEV01000122.1"/>
</dbReference>
<keyword evidence="2" id="KW-1185">Reference proteome</keyword>
<dbReference type="Proteomes" id="UP000287385">
    <property type="component" value="Unassembled WGS sequence"/>
</dbReference>
<dbReference type="NCBIfam" id="TIGR01907">
    <property type="entry name" value="casE_Cse3"/>
    <property type="match status" value="1"/>
</dbReference>
<dbReference type="CDD" id="cd09727">
    <property type="entry name" value="Cas6_I-E"/>
    <property type="match status" value="1"/>
</dbReference>
<evidence type="ECO:0000313" key="1">
    <source>
        <dbReference type="EMBL" id="GCD63765.1"/>
    </source>
</evidence>
<gene>
    <name evidence="1" type="ORF">NBRC3278_2858</name>
</gene>
<sequence length="229" mass="26025">MFLSRLQFSNSPTAQALSGFWRSPDSGQRRSAQHNIMWSVFAKEGNSEQERDFLWREEGEGSFIALSHRPPMQNDLFRPHVIKEFAPRLKSGDRLAFKLRANATRSLENAETGKSRRLDVVTYDLLSYPMKERGLRRRDVAQSAGTEWIKRQGAKHGFEIIQNAVTDYKIDVLPRFTVGPRCTPKFGIIDMTGLLVVTDPKKLWDQIIFGFGRAKSFGCGLMLLRGASS</sequence>